<proteinExistence type="predicted"/>
<gene>
    <name evidence="2" type="ORF">MJA45_27200</name>
</gene>
<organism evidence="2 3">
    <name type="scientific">Paenibacillus aurantius</name>
    <dbReference type="NCBI Taxonomy" id="2918900"/>
    <lineage>
        <taxon>Bacteria</taxon>
        <taxon>Bacillati</taxon>
        <taxon>Bacillota</taxon>
        <taxon>Bacilli</taxon>
        <taxon>Bacillales</taxon>
        <taxon>Paenibacillaceae</taxon>
        <taxon>Paenibacillus</taxon>
    </lineage>
</organism>
<reference evidence="2 3" key="1">
    <citation type="submission" date="2022-02" db="EMBL/GenBank/DDBJ databases">
        <title>Paenibacillus sp. MBLB1776 Whole Genome Shotgun Sequencing.</title>
        <authorList>
            <person name="Hwang C.Y."/>
            <person name="Cho E.-S."/>
            <person name="Seo M.-J."/>
        </authorList>
    </citation>
    <scope>NUCLEOTIDE SEQUENCE [LARGE SCALE GENOMIC DNA]</scope>
    <source>
        <strain evidence="2 3">MBLB1776</strain>
    </source>
</reference>
<sequence length="60" mass="7251">MDFRNKDMPNRRQDIQSQQFKEFIRDTVGPSTGNSQQHFRGTQRLIDQQNKMIDKQNLRK</sequence>
<protein>
    <submittedName>
        <fullName evidence="2">Uncharacterized protein</fullName>
    </submittedName>
</protein>
<dbReference type="EMBL" id="CP130318">
    <property type="protein sequence ID" value="WNQ11244.1"/>
    <property type="molecule type" value="Genomic_DNA"/>
</dbReference>
<evidence type="ECO:0000256" key="1">
    <source>
        <dbReference type="SAM" id="MobiDB-lite"/>
    </source>
</evidence>
<name>A0AA96LC49_9BACL</name>
<keyword evidence="3" id="KW-1185">Reference proteome</keyword>
<feature type="region of interest" description="Disordered" evidence="1">
    <location>
        <begin position="27"/>
        <end position="60"/>
    </location>
</feature>
<accession>A0AA96LC49</accession>
<dbReference type="AlphaFoldDB" id="A0AA96LC49"/>
<dbReference type="RefSeq" id="WP_315605020.1">
    <property type="nucleotide sequence ID" value="NZ_CP130318.1"/>
</dbReference>
<feature type="compositionally biased region" description="Polar residues" evidence="1">
    <location>
        <begin position="29"/>
        <end position="51"/>
    </location>
</feature>
<dbReference type="Proteomes" id="UP001305702">
    <property type="component" value="Chromosome"/>
</dbReference>
<evidence type="ECO:0000313" key="3">
    <source>
        <dbReference type="Proteomes" id="UP001305702"/>
    </source>
</evidence>
<evidence type="ECO:0000313" key="2">
    <source>
        <dbReference type="EMBL" id="WNQ11244.1"/>
    </source>
</evidence>
<dbReference type="KEGG" id="paun:MJA45_27200"/>